<dbReference type="EMBL" id="MNCJ02000323">
    <property type="protein sequence ID" value="KAF5796101.1"/>
    <property type="molecule type" value="Genomic_DNA"/>
</dbReference>
<organism evidence="2 3">
    <name type="scientific">Helianthus annuus</name>
    <name type="common">Common sunflower</name>
    <dbReference type="NCBI Taxonomy" id="4232"/>
    <lineage>
        <taxon>Eukaryota</taxon>
        <taxon>Viridiplantae</taxon>
        <taxon>Streptophyta</taxon>
        <taxon>Embryophyta</taxon>
        <taxon>Tracheophyta</taxon>
        <taxon>Spermatophyta</taxon>
        <taxon>Magnoliopsida</taxon>
        <taxon>eudicotyledons</taxon>
        <taxon>Gunneridae</taxon>
        <taxon>Pentapetalae</taxon>
        <taxon>asterids</taxon>
        <taxon>campanulids</taxon>
        <taxon>Asterales</taxon>
        <taxon>Asteraceae</taxon>
        <taxon>Asteroideae</taxon>
        <taxon>Heliantheae alliance</taxon>
        <taxon>Heliantheae</taxon>
        <taxon>Helianthus</taxon>
    </lineage>
</organism>
<dbReference type="Gramene" id="mRNA:HanXRQr2_Chr08g0347471">
    <property type="protein sequence ID" value="mRNA:HanXRQr2_Chr08g0347471"/>
    <property type="gene ID" value="HanXRQr2_Chr08g0347471"/>
</dbReference>
<proteinExistence type="predicted"/>
<reference evidence="1 3" key="1">
    <citation type="journal article" date="2017" name="Nature">
        <title>The sunflower genome provides insights into oil metabolism, flowering and Asterid evolution.</title>
        <authorList>
            <person name="Badouin H."/>
            <person name="Gouzy J."/>
            <person name="Grassa C.J."/>
            <person name="Murat F."/>
            <person name="Staton S.E."/>
            <person name="Cottret L."/>
            <person name="Lelandais-Briere C."/>
            <person name="Owens G.L."/>
            <person name="Carrere S."/>
            <person name="Mayjonade B."/>
            <person name="Legrand L."/>
            <person name="Gill N."/>
            <person name="Kane N.C."/>
            <person name="Bowers J.E."/>
            <person name="Hubner S."/>
            <person name="Bellec A."/>
            <person name="Berard A."/>
            <person name="Berges H."/>
            <person name="Blanchet N."/>
            <person name="Boniface M.C."/>
            <person name="Brunel D."/>
            <person name="Catrice O."/>
            <person name="Chaidir N."/>
            <person name="Claudel C."/>
            <person name="Donnadieu C."/>
            <person name="Faraut T."/>
            <person name="Fievet G."/>
            <person name="Helmstetter N."/>
            <person name="King M."/>
            <person name="Knapp S.J."/>
            <person name="Lai Z."/>
            <person name="Le Paslier M.C."/>
            <person name="Lippi Y."/>
            <person name="Lorenzon L."/>
            <person name="Mandel J.R."/>
            <person name="Marage G."/>
            <person name="Marchand G."/>
            <person name="Marquand E."/>
            <person name="Bret-Mestries E."/>
            <person name="Morien E."/>
            <person name="Nambeesan S."/>
            <person name="Nguyen T."/>
            <person name="Pegot-Espagnet P."/>
            <person name="Pouilly N."/>
            <person name="Raftis F."/>
            <person name="Sallet E."/>
            <person name="Schiex T."/>
            <person name="Thomas J."/>
            <person name="Vandecasteele C."/>
            <person name="Vares D."/>
            <person name="Vear F."/>
            <person name="Vautrin S."/>
            <person name="Crespi M."/>
            <person name="Mangin B."/>
            <person name="Burke J.M."/>
            <person name="Salse J."/>
            <person name="Munos S."/>
            <person name="Vincourt P."/>
            <person name="Rieseberg L.H."/>
            <person name="Langlade N.B."/>
        </authorList>
    </citation>
    <scope>NUCLEOTIDE SEQUENCE [LARGE SCALE GENOMIC DNA]</scope>
    <source>
        <strain evidence="3">cv. SF193</strain>
        <tissue evidence="1">Leaves</tissue>
    </source>
</reference>
<evidence type="ECO:0000313" key="2">
    <source>
        <dbReference type="EMBL" id="OTG19153.1"/>
    </source>
</evidence>
<dbReference type="EMBL" id="CM007897">
    <property type="protein sequence ID" value="OTG19153.1"/>
    <property type="molecule type" value="Genomic_DNA"/>
</dbReference>
<accession>A0A251U7Z9</accession>
<name>A0A251U7Z9_HELAN</name>
<evidence type="ECO:0000313" key="3">
    <source>
        <dbReference type="Proteomes" id="UP000215914"/>
    </source>
</evidence>
<evidence type="ECO:0000313" key="1">
    <source>
        <dbReference type="EMBL" id="KAF5796101.1"/>
    </source>
</evidence>
<sequence>MLDLASLFSHILVDVSSVKSFMLPLVPRRLKVLGSHEHVLSCLFSFFNFIMFSFDL</sequence>
<protein>
    <submittedName>
        <fullName evidence="2">Uncharacterized protein</fullName>
    </submittedName>
</protein>
<keyword evidence="3" id="KW-1185">Reference proteome</keyword>
<dbReference type="Proteomes" id="UP000215914">
    <property type="component" value="Chromosome 8"/>
</dbReference>
<gene>
    <name evidence="2" type="ORF">HannXRQ_Chr08g0230921</name>
    <name evidence="1" type="ORF">HanXRQr2_Chr08g0347471</name>
</gene>
<dbReference type="AlphaFoldDB" id="A0A251U7Z9"/>
<reference evidence="1" key="3">
    <citation type="submission" date="2020-06" db="EMBL/GenBank/DDBJ databases">
        <title>Helianthus annuus Genome sequencing and assembly Release 2.</title>
        <authorList>
            <person name="Gouzy J."/>
            <person name="Langlade N."/>
            <person name="Munos S."/>
        </authorList>
    </citation>
    <scope>NUCLEOTIDE SEQUENCE</scope>
    <source>
        <tissue evidence="1">Leaves</tissue>
    </source>
</reference>
<dbReference type="InParanoid" id="A0A251U7Z9"/>
<reference evidence="2" key="2">
    <citation type="submission" date="2017-02" db="EMBL/GenBank/DDBJ databases">
        <title>Sunflower complete genome.</title>
        <authorList>
            <person name="Langlade N."/>
            <person name="Munos S."/>
        </authorList>
    </citation>
    <scope>NUCLEOTIDE SEQUENCE [LARGE SCALE GENOMIC DNA]</scope>
    <source>
        <tissue evidence="2">Leaves</tissue>
    </source>
</reference>